<keyword evidence="5" id="KW-0808">Transferase</keyword>
<dbReference type="EMBL" id="JAJUWU010000031">
    <property type="protein sequence ID" value="MCE7030862.1"/>
    <property type="molecule type" value="Genomic_DNA"/>
</dbReference>
<protein>
    <submittedName>
        <fullName evidence="5">Sugar transferase</fullName>
    </submittedName>
</protein>
<accession>A0A9X1P3T2</accession>
<evidence type="ECO:0000256" key="3">
    <source>
        <dbReference type="SAM" id="Phobius"/>
    </source>
</evidence>
<keyword evidence="2" id="KW-0270">Exopolysaccharide synthesis</keyword>
<proteinExistence type="inferred from homology"/>
<evidence type="ECO:0000259" key="4">
    <source>
        <dbReference type="Pfam" id="PF02397"/>
    </source>
</evidence>
<dbReference type="PANTHER" id="PTHR30576:SF10">
    <property type="entry name" value="SLL5057 PROTEIN"/>
    <property type="match status" value="1"/>
</dbReference>
<dbReference type="PANTHER" id="PTHR30576">
    <property type="entry name" value="COLANIC BIOSYNTHESIS UDP-GLUCOSE LIPID CARRIER TRANSFERASE"/>
    <property type="match status" value="1"/>
</dbReference>
<evidence type="ECO:0000256" key="2">
    <source>
        <dbReference type="ARBA" id="ARBA00023169"/>
    </source>
</evidence>
<evidence type="ECO:0000313" key="5">
    <source>
        <dbReference type="EMBL" id="MCE7030862.1"/>
    </source>
</evidence>
<gene>
    <name evidence="5" type="ORF">LZD57_22990</name>
</gene>
<keyword evidence="3" id="KW-1133">Transmembrane helix</keyword>
<comment type="similarity">
    <text evidence="1">Belongs to the bacterial sugar transferase family.</text>
</comment>
<comment type="caution">
    <text evidence="5">The sequence shown here is derived from an EMBL/GenBank/DDBJ whole genome shotgun (WGS) entry which is preliminary data.</text>
</comment>
<feature type="transmembrane region" description="Helical" evidence="3">
    <location>
        <begin position="59"/>
        <end position="82"/>
    </location>
</feature>
<dbReference type="Proteomes" id="UP001139035">
    <property type="component" value="Unassembled WGS sequence"/>
</dbReference>
<dbReference type="Pfam" id="PF02397">
    <property type="entry name" value="Bac_transf"/>
    <property type="match status" value="1"/>
</dbReference>
<keyword evidence="3" id="KW-0472">Membrane</keyword>
<name>A0A9X1P3T2_9HYPH</name>
<dbReference type="GO" id="GO:0000271">
    <property type="term" value="P:polysaccharide biosynthetic process"/>
    <property type="evidence" value="ECO:0007669"/>
    <property type="project" value="UniProtKB-KW"/>
</dbReference>
<dbReference type="AlphaFoldDB" id="A0A9X1P3T2"/>
<keyword evidence="3" id="KW-0812">Transmembrane</keyword>
<feature type="domain" description="Bacterial sugar transferase" evidence="4">
    <location>
        <begin position="54"/>
        <end position="246"/>
    </location>
</feature>
<keyword evidence="6" id="KW-1185">Reference proteome</keyword>
<dbReference type="RefSeq" id="WP_233721933.1">
    <property type="nucleotide sequence ID" value="NZ_JAJUWU010000031.1"/>
</dbReference>
<sequence length="251" mass="28203">MSMQDMTVELSGLSYGGFDRVDAPMVREHNRSISRADGRQIGQQSALYVRWGFKRILDVVLASAILLFLLPAIPLILMALIIQDGSPIMFRQNRLGKGGTTFPCLKFRSMCRDSEAKLRSLLESCDESRMEWSVTQKLRRDPRIHPVGALLRKSSIDELPQLINVLKGEMSLVGPRPMLPEQAPMYGEKLCGYGSVRPGLTGLWQVSGRSALTFEQRVDLDYTYATRVTFLGDLKILLRTVKVVFQFDGSC</sequence>
<dbReference type="GO" id="GO:0016780">
    <property type="term" value="F:phosphotransferase activity, for other substituted phosphate groups"/>
    <property type="evidence" value="ECO:0007669"/>
    <property type="project" value="TreeGrafter"/>
</dbReference>
<evidence type="ECO:0000256" key="1">
    <source>
        <dbReference type="ARBA" id="ARBA00006464"/>
    </source>
</evidence>
<organism evidence="5 6">
    <name type="scientific">Jiella avicenniae</name>
    <dbReference type="NCBI Taxonomy" id="2907202"/>
    <lineage>
        <taxon>Bacteria</taxon>
        <taxon>Pseudomonadati</taxon>
        <taxon>Pseudomonadota</taxon>
        <taxon>Alphaproteobacteria</taxon>
        <taxon>Hyphomicrobiales</taxon>
        <taxon>Aurantimonadaceae</taxon>
        <taxon>Jiella</taxon>
    </lineage>
</organism>
<reference evidence="5" key="1">
    <citation type="submission" date="2022-01" db="EMBL/GenBank/DDBJ databases">
        <title>Jiella avicenniae sp. nov., a novel endophytic bacterium isolated from bark of Avicennia marina.</title>
        <authorList>
            <person name="Tuo L."/>
        </authorList>
    </citation>
    <scope>NUCLEOTIDE SEQUENCE</scope>
    <source>
        <strain evidence="5">CBK1P-4</strain>
    </source>
</reference>
<evidence type="ECO:0000313" key="6">
    <source>
        <dbReference type="Proteomes" id="UP001139035"/>
    </source>
</evidence>
<dbReference type="InterPro" id="IPR003362">
    <property type="entry name" value="Bact_transf"/>
</dbReference>